<dbReference type="InterPro" id="IPR029033">
    <property type="entry name" value="His_PPase_superfam"/>
</dbReference>
<dbReference type="InterPro" id="IPR000560">
    <property type="entry name" value="His_Pase_clade-2"/>
</dbReference>
<dbReference type="Proteomes" id="UP001217754">
    <property type="component" value="Chromosome 8"/>
</dbReference>
<dbReference type="RefSeq" id="XP_060123705.1">
    <property type="nucleotide sequence ID" value="XM_060267722.1"/>
</dbReference>
<dbReference type="PROSITE" id="PS00616">
    <property type="entry name" value="HIS_ACID_PHOSPHAT_1"/>
    <property type="match status" value="1"/>
</dbReference>
<dbReference type="EMBL" id="CP119965">
    <property type="protein sequence ID" value="WFD40808.1"/>
    <property type="molecule type" value="Genomic_DNA"/>
</dbReference>
<keyword evidence="3" id="KW-0812">Transmembrane</keyword>
<dbReference type="Pfam" id="PF00328">
    <property type="entry name" value="His_Phos_2"/>
    <property type="match status" value="1"/>
</dbReference>
<dbReference type="InterPro" id="IPR033379">
    <property type="entry name" value="Acid_Pase_AS"/>
</dbReference>
<dbReference type="Gene3D" id="3.40.50.1240">
    <property type="entry name" value="Phosphoglycerate mutase-like"/>
    <property type="match status" value="1"/>
</dbReference>
<protein>
    <recommendedName>
        <fullName evidence="6">Acid phosphatase</fullName>
    </recommendedName>
</protein>
<keyword evidence="3" id="KW-1133">Transmembrane helix</keyword>
<dbReference type="GO" id="GO:0003993">
    <property type="term" value="F:acid phosphatase activity"/>
    <property type="evidence" value="ECO:0007669"/>
    <property type="project" value="TreeGrafter"/>
</dbReference>
<feature type="transmembrane region" description="Helical" evidence="3">
    <location>
        <begin position="90"/>
        <end position="111"/>
    </location>
</feature>
<evidence type="ECO:0000256" key="2">
    <source>
        <dbReference type="SAM" id="MobiDB-lite"/>
    </source>
</evidence>
<keyword evidence="5" id="KW-1185">Reference proteome</keyword>
<accession>A0AAF0F9E9</accession>
<organism evidence="4 5">
    <name type="scientific">Malassezia japonica</name>
    <dbReference type="NCBI Taxonomy" id="223818"/>
    <lineage>
        <taxon>Eukaryota</taxon>
        <taxon>Fungi</taxon>
        <taxon>Dikarya</taxon>
        <taxon>Basidiomycota</taxon>
        <taxon>Ustilaginomycotina</taxon>
        <taxon>Malasseziomycetes</taxon>
        <taxon>Malasseziales</taxon>
        <taxon>Malasseziaceae</taxon>
        <taxon>Malassezia</taxon>
    </lineage>
</organism>
<dbReference type="SUPFAM" id="SSF53254">
    <property type="entry name" value="Phosphoglycerate mutase-like"/>
    <property type="match status" value="1"/>
</dbReference>
<dbReference type="PANTHER" id="PTHR20963">
    <property type="entry name" value="MULTIPLE INOSITOL POLYPHOSPHATE PHOSPHATASE-RELATED"/>
    <property type="match status" value="1"/>
</dbReference>
<evidence type="ECO:0000256" key="3">
    <source>
        <dbReference type="SAM" id="Phobius"/>
    </source>
</evidence>
<feature type="region of interest" description="Disordered" evidence="2">
    <location>
        <begin position="29"/>
        <end position="67"/>
    </location>
</feature>
<dbReference type="AlphaFoldDB" id="A0AAF0F9E9"/>
<evidence type="ECO:0000256" key="1">
    <source>
        <dbReference type="ARBA" id="ARBA00022801"/>
    </source>
</evidence>
<dbReference type="GeneID" id="85227448"/>
<proteinExistence type="predicted"/>
<reference evidence="4" key="1">
    <citation type="submission" date="2023-03" db="EMBL/GenBank/DDBJ databases">
        <title>Mating type loci evolution in Malassezia.</title>
        <authorList>
            <person name="Coelho M.A."/>
        </authorList>
    </citation>
    <scope>NUCLEOTIDE SEQUENCE</scope>
    <source>
        <strain evidence="4">CBS 9431</strain>
    </source>
</reference>
<keyword evidence="1" id="KW-0378">Hydrolase</keyword>
<evidence type="ECO:0008006" key="6">
    <source>
        <dbReference type="Google" id="ProtNLM"/>
    </source>
</evidence>
<dbReference type="CDD" id="cd07061">
    <property type="entry name" value="HP_HAP_like"/>
    <property type="match status" value="1"/>
</dbReference>
<name>A0AAF0F9E9_9BASI</name>
<evidence type="ECO:0000313" key="4">
    <source>
        <dbReference type="EMBL" id="WFD40808.1"/>
    </source>
</evidence>
<evidence type="ECO:0000313" key="5">
    <source>
        <dbReference type="Proteomes" id="UP001217754"/>
    </source>
</evidence>
<dbReference type="PANTHER" id="PTHR20963:SF42">
    <property type="entry name" value="PHOSPHOGLYCERATE MUTASE-LIKE PROTEIN"/>
    <property type="match status" value="1"/>
</dbReference>
<sequence length="610" mass="67786">MRDRPSGELDEAEAQQLILHHIDADDYGRPVVHSVPTAGGHEDQPYDPSRSVEAKMQGRKANDDDIEKTGRPEWLSKVSLESVPRPFRRVVAAAAAAAFLLLLFGVFYFALGPHAPPHETTHASPQNVVEEAHAKPSLGTYIGYPGTYKTGVPPEYAQEMDPAPSKTRGVSPIQTGVPGFGESFNPFRHMGPLSPYYSAQWGSVDNAKYLVTPRMSSGVCTLSQVHILHRHGSRYPTGGAPTQLVRDLVKKRGETHAEFSGPLAFLNTYEYRVGEELLVPLGREQLHMSGVKSAIDYGALAERDLKQNKKLFVRTGSQQRIVDSALAWSAGFWGNPWPEKTDFEVQIEENHFNTTLAPNFACSAAAESFAVQDYVNEYLAHTTAELQKHAKNVKLTPMLVHGMQQLCSYDTVAFGQSPFCSLFSEADWRGYEFAWDQRFFYDYGPGAEAGAAMGLGWVNEFVSRLTHTPWNAATQTSENATFNRDPKLFPVDRAIYADFTHDSVLTSVLAALRLKEFAKPPVLADKKRTFRTSHVVPFSARMIFEKYDCAAPLGKRDATSYMRMKLNDAIVPLGQLSKCPERADGLCPLSDFLASLADRNDQGWWDKCEK</sequence>
<gene>
    <name evidence="4" type="ORF">MJAP1_003797</name>
</gene>
<keyword evidence="3" id="KW-0472">Membrane</keyword>